<feature type="signal peptide" evidence="1">
    <location>
        <begin position="1"/>
        <end position="21"/>
    </location>
</feature>
<dbReference type="HOGENOM" id="CLU_1780115_0_0_1"/>
<dbReference type="PANTHER" id="PTHR35281:SF3">
    <property type="entry name" value="BNAA07G07520D PROTEIN"/>
    <property type="match status" value="1"/>
</dbReference>
<evidence type="ECO:0000313" key="3">
    <source>
        <dbReference type="Proteomes" id="UP000008021"/>
    </source>
</evidence>
<dbReference type="Proteomes" id="UP000008021">
    <property type="component" value="Chromosome 1"/>
</dbReference>
<protein>
    <submittedName>
        <fullName evidence="2">Uncharacterized protein</fullName>
    </submittedName>
</protein>
<accession>A0A0E0C4X5</accession>
<dbReference type="EnsemblPlants" id="OMERI01G21500.1">
    <property type="protein sequence ID" value="OMERI01G21500.1"/>
    <property type="gene ID" value="OMERI01G21500"/>
</dbReference>
<keyword evidence="1" id="KW-0732">Signal</keyword>
<reference evidence="2" key="1">
    <citation type="submission" date="2015-04" db="UniProtKB">
        <authorList>
            <consortium name="EnsemblPlants"/>
        </authorList>
    </citation>
    <scope>IDENTIFICATION</scope>
</reference>
<keyword evidence="3" id="KW-1185">Reference proteome</keyword>
<proteinExistence type="predicted"/>
<reference evidence="2" key="2">
    <citation type="submission" date="2018-05" db="EMBL/GenBank/DDBJ databases">
        <title>OmerRS3 (Oryza meridionalis Reference Sequence Version 3).</title>
        <authorList>
            <person name="Zhang J."/>
            <person name="Kudrna D."/>
            <person name="Lee S."/>
            <person name="Talag J."/>
            <person name="Welchert J."/>
            <person name="Wing R.A."/>
        </authorList>
    </citation>
    <scope>NUCLEOTIDE SEQUENCE [LARGE SCALE GENOMIC DNA]</scope>
    <source>
        <strain evidence="2">cv. OR44</strain>
    </source>
</reference>
<name>A0A0E0C4X5_9ORYZ</name>
<evidence type="ECO:0000313" key="2">
    <source>
        <dbReference type="EnsemblPlants" id="OMERI01G21500.1"/>
    </source>
</evidence>
<feature type="chain" id="PRO_5002355422" evidence="1">
    <location>
        <begin position="22"/>
        <end position="143"/>
    </location>
</feature>
<dbReference type="PANTHER" id="PTHR35281">
    <property type="entry name" value="BNAA02G34170D PROTEIN"/>
    <property type="match status" value="1"/>
</dbReference>
<dbReference type="AlphaFoldDB" id="A0A0E0C4X5"/>
<evidence type="ECO:0000256" key="1">
    <source>
        <dbReference type="SAM" id="SignalP"/>
    </source>
</evidence>
<organism evidence="2">
    <name type="scientific">Oryza meridionalis</name>
    <dbReference type="NCBI Taxonomy" id="40149"/>
    <lineage>
        <taxon>Eukaryota</taxon>
        <taxon>Viridiplantae</taxon>
        <taxon>Streptophyta</taxon>
        <taxon>Embryophyta</taxon>
        <taxon>Tracheophyta</taxon>
        <taxon>Spermatophyta</taxon>
        <taxon>Magnoliopsida</taxon>
        <taxon>Liliopsida</taxon>
        <taxon>Poales</taxon>
        <taxon>Poaceae</taxon>
        <taxon>BOP clade</taxon>
        <taxon>Oryzoideae</taxon>
        <taxon>Oryzeae</taxon>
        <taxon>Oryzinae</taxon>
        <taxon>Oryza</taxon>
    </lineage>
</organism>
<sequence>MLLPATSAVALSLLLSSPLLSSPLLPPKSPSFFLVLLLLREATSASPPRDRLQDPILIAPQPTNSSRPALAVRRSHLQENPFPLWFFVLDDIGCVKIENVELKRFRIVKEVGTIVMNVRIFAYYQLMQVCQAEYFRQLLKPVT</sequence>
<dbReference type="Gramene" id="OMERI01G21500.1">
    <property type="protein sequence ID" value="OMERI01G21500.1"/>
    <property type="gene ID" value="OMERI01G21500"/>
</dbReference>